<gene>
    <name evidence="2" type="ORF">Q5H92_02755</name>
</gene>
<comment type="caution">
    <text evidence="2">The sequence shown here is derived from an EMBL/GenBank/DDBJ whole genome shotgun (WGS) entry which is preliminary data.</text>
</comment>
<evidence type="ECO:0000256" key="1">
    <source>
        <dbReference type="SAM" id="SignalP"/>
    </source>
</evidence>
<name>A0ABT9A5Z4_9BACT</name>
<protein>
    <submittedName>
        <fullName evidence="2">Uncharacterized protein</fullName>
    </submittedName>
</protein>
<feature type="signal peptide" evidence="1">
    <location>
        <begin position="1"/>
        <end position="25"/>
    </location>
</feature>
<feature type="chain" id="PRO_5046823968" evidence="1">
    <location>
        <begin position="26"/>
        <end position="184"/>
    </location>
</feature>
<keyword evidence="1" id="KW-0732">Signal</keyword>
<dbReference type="EMBL" id="JAUQSX010000001">
    <property type="protein sequence ID" value="MDO7845261.1"/>
    <property type="molecule type" value="Genomic_DNA"/>
</dbReference>
<accession>A0ABT9A5Z4</accession>
<dbReference type="Proteomes" id="UP001167796">
    <property type="component" value="Unassembled WGS sequence"/>
</dbReference>
<keyword evidence="3" id="KW-1185">Reference proteome</keyword>
<evidence type="ECO:0000313" key="3">
    <source>
        <dbReference type="Proteomes" id="UP001167796"/>
    </source>
</evidence>
<proteinExistence type="predicted"/>
<dbReference type="RefSeq" id="WP_305009947.1">
    <property type="nucleotide sequence ID" value="NZ_JAUQSX010000001.1"/>
</dbReference>
<evidence type="ECO:0000313" key="2">
    <source>
        <dbReference type="EMBL" id="MDO7845261.1"/>
    </source>
</evidence>
<organism evidence="2 3">
    <name type="scientific">Hymenobacter mellowenesis</name>
    <dbReference type="NCBI Taxonomy" id="3063995"/>
    <lineage>
        <taxon>Bacteria</taxon>
        <taxon>Pseudomonadati</taxon>
        <taxon>Bacteroidota</taxon>
        <taxon>Cytophagia</taxon>
        <taxon>Cytophagales</taxon>
        <taxon>Hymenobacteraceae</taxon>
        <taxon>Hymenobacter</taxon>
    </lineage>
</organism>
<reference evidence="2" key="1">
    <citation type="submission" date="2023-07" db="EMBL/GenBank/DDBJ databases">
        <authorList>
            <person name="Kim M.K."/>
        </authorList>
    </citation>
    <scope>NUCLEOTIDE SEQUENCE</scope>
    <source>
        <strain evidence="2">M29</strain>
    </source>
</reference>
<sequence length="184" mass="18324">MSKILTALTFCVLLALAGRPLAASAQCRDPWIAKAYQQAANRAPVGQADVCECNTKLYNNGSWGNYDELLGYVKQFLQSGTRVGYAPLSNGNFAMAVLTGNQVSAVSVVNSGGNVIAPGGANVVAAGGGNIVAAGGGNIVAAGGGNITGLSASSPGFAFGSSRSLLSAGQQRKATSGSGAIVIR</sequence>